<accession>A0A853JB90</accession>
<dbReference type="Proteomes" id="UP000578091">
    <property type="component" value="Unassembled WGS sequence"/>
</dbReference>
<organism evidence="2 3">
    <name type="scientific">Luteimonas salinisoli</name>
    <dbReference type="NCBI Taxonomy" id="2752307"/>
    <lineage>
        <taxon>Bacteria</taxon>
        <taxon>Pseudomonadati</taxon>
        <taxon>Pseudomonadota</taxon>
        <taxon>Gammaproteobacteria</taxon>
        <taxon>Lysobacterales</taxon>
        <taxon>Lysobacteraceae</taxon>
        <taxon>Luteimonas</taxon>
    </lineage>
</organism>
<evidence type="ECO:0000256" key="1">
    <source>
        <dbReference type="SAM" id="MobiDB-lite"/>
    </source>
</evidence>
<evidence type="ECO:0000313" key="3">
    <source>
        <dbReference type="Proteomes" id="UP000578091"/>
    </source>
</evidence>
<keyword evidence="3" id="KW-1185">Reference proteome</keyword>
<feature type="compositionally biased region" description="Basic and acidic residues" evidence="1">
    <location>
        <begin position="1"/>
        <end position="14"/>
    </location>
</feature>
<sequence>MRRRVGEIETRDAKPVAGGPPERLERSGRATATTGLSRPPGAYGSSTEIQEPAMNATIRYLGIMLAASALLFAGCASLGDYGGYPGSSGQPEPGYPSQYGSQLQGTVDGIDTRYRRIFLVVDDPRSGRAQRAEVRYDQRTRLMYQGREHPVEGLERGDVIRVDVAESGRELWARSVQVVRNVREGGYGGGHGRELRGSIAFVDTRARLIGLDSGGYGNSLQLRYDGRTTVEYQGRRYRPEDMQRGDFVRIQARELGRNEWLAERILVERSAGR</sequence>
<reference evidence="2 3" key="1">
    <citation type="submission" date="2020-07" db="EMBL/GenBank/DDBJ databases">
        <title>Luteimonas sp. SJ-92.</title>
        <authorList>
            <person name="Huang X.-X."/>
            <person name="Xu L."/>
            <person name="Sun J.-Q."/>
        </authorList>
    </citation>
    <scope>NUCLEOTIDE SEQUENCE [LARGE SCALE GENOMIC DNA]</scope>
    <source>
        <strain evidence="2 3">SJ-92</strain>
    </source>
</reference>
<feature type="region of interest" description="Disordered" evidence="1">
    <location>
        <begin position="1"/>
        <end position="47"/>
    </location>
</feature>
<protein>
    <recommendedName>
        <fullName evidence="4">DUF5666 domain-containing protein</fullName>
    </recommendedName>
</protein>
<dbReference type="EMBL" id="JACCKA010000055">
    <property type="protein sequence ID" value="NZA26493.1"/>
    <property type="molecule type" value="Genomic_DNA"/>
</dbReference>
<evidence type="ECO:0008006" key="4">
    <source>
        <dbReference type="Google" id="ProtNLM"/>
    </source>
</evidence>
<comment type="caution">
    <text evidence="2">The sequence shown here is derived from an EMBL/GenBank/DDBJ whole genome shotgun (WGS) entry which is preliminary data.</text>
</comment>
<name>A0A853JB90_9GAMM</name>
<gene>
    <name evidence="2" type="ORF">H0E84_08845</name>
</gene>
<proteinExistence type="predicted"/>
<evidence type="ECO:0000313" key="2">
    <source>
        <dbReference type="EMBL" id="NZA26493.1"/>
    </source>
</evidence>
<dbReference type="AlphaFoldDB" id="A0A853JB90"/>